<gene>
    <name evidence="2" type="ORF">CEE60_06905</name>
</gene>
<comment type="caution">
    <text evidence="2">The sequence shown here is derived from an EMBL/GenBank/DDBJ whole genome shotgun (WGS) entry which is preliminary data.</text>
</comment>
<organism evidence="2 3">
    <name type="scientific">Stenotrophomonas maltophilia</name>
    <name type="common">Pseudomonas maltophilia</name>
    <name type="synonym">Xanthomonas maltophilia</name>
    <dbReference type="NCBI Taxonomy" id="40324"/>
    <lineage>
        <taxon>Bacteria</taxon>
        <taxon>Pseudomonadati</taxon>
        <taxon>Pseudomonadota</taxon>
        <taxon>Gammaproteobacteria</taxon>
        <taxon>Lysobacterales</taxon>
        <taxon>Lysobacteraceae</taxon>
        <taxon>Stenotrophomonas</taxon>
        <taxon>Stenotrophomonas maltophilia group</taxon>
    </lineage>
</organism>
<feature type="transmembrane region" description="Helical" evidence="1">
    <location>
        <begin position="100"/>
        <end position="119"/>
    </location>
</feature>
<sequence>MDFLKLLRSLEEFLYELCTWLLFFPRTLYRVVVHPRRMAQYVDTELKEKLERQFDDAISPPMFLMLAVLVAHGVELMLHQQVVGTGALSRSVFGNEESLLLYRSITFAIWPLVTTTHLLRRKHVPMTRESLRRPFFMQCYLTAPFAVALSTSMVFVRLPGQLSTTLGITVGVIAALWYAVVQAGWLKVALQRSWLNTILSTVWVLVLGSLINITIGMILLSN</sequence>
<dbReference type="EMBL" id="NIVS01000014">
    <property type="protein sequence ID" value="OWQ55001.1"/>
    <property type="molecule type" value="Genomic_DNA"/>
</dbReference>
<dbReference type="OrthoDB" id="8820484at2"/>
<name>A0A246HNX2_STEMA</name>
<keyword evidence="1" id="KW-1133">Transmembrane helix</keyword>
<protein>
    <recommendedName>
        <fullName evidence="4">Permease</fullName>
    </recommendedName>
</protein>
<evidence type="ECO:0000256" key="1">
    <source>
        <dbReference type="SAM" id="Phobius"/>
    </source>
</evidence>
<dbReference type="AlphaFoldDB" id="A0A246HNX2"/>
<evidence type="ECO:0008006" key="4">
    <source>
        <dbReference type="Google" id="ProtNLM"/>
    </source>
</evidence>
<proteinExistence type="predicted"/>
<accession>A0A246HNX2</accession>
<feature type="transmembrane region" description="Helical" evidence="1">
    <location>
        <begin position="198"/>
        <end position="220"/>
    </location>
</feature>
<reference evidence="2 3" key="1">
    <citation type="submission" date="2017-06" db="EMBL/GenBank/DDBJ databases">
        <authorList>
            <person name="Kim H.J."/>
            <person name="Triplett B.A."/>
        </authorList>
    </citation>
    <scope>NUCLEOTIDE SEQUENCE [LARGE SCALE GENOMIC DNA]</scope>
    <source>
        <strain evidence="2 3">13146</strain>
    </source>
</reference>
<keyword evidence="1" id="KW-0812">Transmembrane</keyword>
<evidence type="ECO:0000313" key="3">
    <source>
        <dbReference type="Proteomes" id="UP000198157"/>
    </source>
</evidence>
<feature type="transmembrane region" description="Helical" evidence="1">
    <location>
        <begin position="62"/>
        <end position="80"/>
    </location>
</feature>
<feature type="transmembrane region" description="Helical" evidence="1">
    <location>
        <begin position="164"/>
        <end position="186"/>
    </location>
</feature>
<keyword evidence="1" id="KW-0472">Membrane</keyword>
<evidence type="ECO:0000313" key="2">
    <source>
        <dbReference type="EMBL" id="OWQ55001.1"/>
    </source>
</evidence>
<dbReference type="Proteomes" id="UP000198157">
    <property type="component" value="Unassembled WGS sequence"/>
</dbReference>
<feature type="transmembrane region" description="Helical" evidence="1">
    <location>
        <begin position="139"/>
        <end position="158"/>
    </location>
</feature>